<proteinExistence type="predicted"/>
<dbReference type="InterPro" id="IPR012337">
    <property type="entry name" value="RNaseH-like_sf"/>
</dbReference>
<dbReference type="GO" id="GO:0015074">
    <property type="term" value="P:DNA integration"/>
    <property type="evidence" value="ECO:0007669"/>
    <property type="project" value="InterPro"/>
</dbReference>
<dbReference type="EMBL" id="EU016565">
    <property type="protein sequence ID" value="ABZ06043.1"/>
    <property type="molecule type" value="Genomic_DNA"/>
</dbReference>
<accession>B3T0D4</accession>
<protein>
    <submittedName>
        <fullName evidence="3">Putative integrase core domain protein</fullName>
    </submittedName>
</protein>
<feature type="domain" description="Integrase catalytic" evidence="2">
    <location>
        <begin position="134"/>
        <end position="319"/>
    </location>
</feature>
<dbReference type="SUPFAM" id="SSF53098">
    <property type="entry name" value="Ribonuclease H-like"/>
    <property type="match status" value="1"/>
</dbReference>
<feature type="compositionally biased region" description="Basic residues" evidence="1">
    <location>
        <begin position="123"/>
        <end position="136"/>
    </location>
</feature>
<dbReference type="InterPro" id="IPR047797">
    <property type="entry name" value="ISNCY_transpos"/>
</dbReference>
<evidence type="ECO:0000313" key="3">
    <source>
        <dbReference type="EMBL" id="ABZ06043.1"/>
    </source>
</evidence>
<dbReference type="InterPro" id="IPR009057">
    <property type="entry name" value="Homeodomain-like_sf"/>
</dbReference>
<reference evidence="3" key="1">
    <citation type="journal article" date="2008" name="ISME J.">
        <title>Genomic patterns of recombination, clonal divergence and environment in marine microbial populations.</title>
        <authorList>
            <person name="Konstantinidis K.T."/>
            <person name="Delong E.F."/>
        </authorList>
    </citation>
    <scope>NUCLEOTIDE SEQUENCE</scope>
</reference>
<dbReference type="NCBIfam" id="NF033594">
    <property type="entry name" value="transpos_ISNCY_2"/>
    <property type="match status" value="1"/>
</dbReference>
<name>B3T0D4_9ZZZZ</name>
<evidence type="ECO:0000256" key="1">
    <source>
        <dbReference type="SAM" id="MobiDB-lite"/>
    </source>
</evidence>
<dbReference type="PANTHER" id="PTHR35004">
    <property type="entry name" value="TRANSPOSASE RV3428C-RELATED"/>
    <property type="match status" value="1"/>
</dbReference>
<dbReference type="PROSITE" id="PS50994">
    <property type="entry name" value="INTEGRASE"/>
    <property type="match status" value="1"/>
</dbReference>
<evidence type="ECO:0000259" key="2">
    <source>
        <dbReference type="PROSITE" id="PS50994"/>
    </source>
</evidence>
<dbReference type="InterPro" id="IPR001584">
    <property type="entry name" value="Integrase_cat-core"/>
</dbReference>
<organism evidence="3">
    <name type="scientific">uncultured marine microorganism HF4000_005H07</name>
    <dbReference type="NCBI Taxonomy" id="455506"/>
    <lineage>
        <taxon>unclassified sequences</taxon>
        <taxon>environmental samples</taxon>
    </lineage>
</organism>
<dbReference type="GO" id="GO:0003676">
    <property type="term" value="F:nucleic acid binding"/>
    <property type="evidence" value="ECO:0007669"/>
    <property type="project" value="InterPro"/>
</dbReference>
<feature type="region of interest" description="Disordered" evidence="1">
    <location>
        <begin position="117"/>
        <end position="136"/>
    </location>
</feature>
<dbReference type="PANTHER" id="PTHR35004:SF7">
    <property type="entry name" value="INTEGRASE PROTEIN"/>
    <property type="match status" value="1"/>
</dbReference>
<dbReference type="Gene3D" id="3.30.420.10">
    <property type="entry name" value="Ribonuclease H-like superfamily/Ribonuclease H"/>
    <property type="match status" value="1"/>
</dbReference>
<dbReference type="Pfam" id="PF13384">
    <property type="entry name" value="HTH_23"/>
    <property type="match status" value="1"/>
</dbReference>
<gene>
    <name evidence="3" type="ORF">ALOHA_HF4000005H07ctg1g11</name>
</gene>
<dbReference type="SUPFAM" id="SSF46689">
    <property type="entry name" value="Homeodomain-like"/>
    <property type="match status" value="1"/>
</dbReference>
<dbReference type="InterPro" id="IPR036397">
    <property type="entry name" value="RNaseH_sf"/>
</dbReference>
<sequence length="502" mass="56307">MEGLTLSTKEQNRLHILNGILERHWSMKEAAPLLGVSERQGWRLLAAYRREGARGLVHQNRSRVPPNATPESIRQRVVILAQGRYSGINHTHLTELLAEREGVMLSRPTVRRLLIRAGLSSPRQRRPPRHRCRRQRMPQDGMLLQLDGSHHLWLEDRGPWLTLLLAVDDATGTVPYALIQEQEDTWGYMSLLQGIIERRGVPMAVYTDGHAVFQPQRGTSGQSSVSRKGPSTQWGRALGELGITQILAHSPEAKGRVERANGTFQDRLVAELRLADACSLAEANQVLTDFLPRFNQRFGVPADQPDSAYRPVNPELDLGGVLCIKELRRVAKDNTVQYHGRALQLYPSTERPSYAGARVEVQERLDGRLLVRHRNQILTPQEAPALAGELRARIPTGPVMATPPDPDPTDWEPKQRVRTLATPGPLAGETIWYEDPARKQVHRDLVVAGMERARQQGKRIGRPRVSERPEFEQLYAKVLELLGSGGLSRRQAARELGIGTPL</sequence>
<dbReference type="AlphaFoldDB" id="B3T0D4"/>